<proteinExistence type="inferred from homology"/>
<sequence length="161" mass="18447">MSVYDFSFPKLTGSDNTSLADYKNQVLLIVNTASKCGFTPQYEGLQKLYETYRDQGFSVLGFPSDSFLKQEFADSEKTAEFCKLNYGVTFPLFKKSKMKGSDINPLFQYLVNETGTKKITWNFNKFLVNRDGKVIQYYGSRTKPEEIESDIQTLLKEEVNA</sequence>
<dbReference type="InterPro" id="IPR036249">
    <property type="entry name" value="Thioredoxin-like_sf"/>
</dbReference>
<evidence type="ECO:0000259" key="6">
    <source>
        <dbReference type="PROSITE" id="PS51352"/>
    </source>
</evidence>
<keyword evidence="2 5" id="KW-0575">Peroxidase</keyword>
<dbReference type="SUPFAM" id="SSF52833">
    <property type="entry name" value="Thioredoxin-like"/>
    <property type="match status" value="1"/>
</dbReference>
<feature type="active site" evidence="4">
    <location>
        <position position="36"/>
    </location>
</feature>
<keyword evidence="3 5" id="KW-0560">Oxidoreductase</keyword>
<dbReference type="InterPro" id="IPR013766">
    <property type="entry name" value="Thioredoxin_domain"/>
</dbReference>
<dbReference type="RefSeq" id="WP_188801980.1">
    <property type="nucleotide sequence ID" value="NZ_BMOK01000003.1"/>
</dbReference>
<dbReference type="GO" id="GO:0004601">
    <property type="term" value="F:peroxidase activity"/>
    <property type="evidence" value="ECO:0007669"/>
    <property type="project" value="UniProtKB-KW"/>
</dbReference>
<dbReference type="Pfam" id="PF00255">
    <property type="entry name" value="GSHPx"/>
    <property type="match status" value="1"/>
</dbReference>
<evidence type="ECO:0000256" key="2">
    <source>
        <dbReference type="ARBA" id="ARBA00022559"/>
    </source>
</evidence>
<dbReference type="PROSITE" id="PS51352">
    <property type="entry name" value="THIOREDOXIN_2"/>
    <property type="match status" value="1"/>
</dbReference>
<evidence type="ECO:0000313" key="8">
    <source>
        <dbReference type="Proteomes" id="UP000654670"/>
    </source>
</evidence>
<protein>
    <recommendedName>
        <fullName evidence="5">Glutathione peroxidase</fullName>
    </recommendedName>
</protein>
<comment type="caution">
    <text evidence="7">The sequence shown here is derived from an EMBL/GenBank/DDBJ whole genome shotgun (WGS) entry which is preliminary data.</text>
</comment>
<dbReference type="PANTHER" id="PTHR11592">
    <property type="entry name" value="GLUTATHIONE PEROXIDASE"/>
    <property type="match status" value="1"/>
</dbReference>
<reference evidence="7" key="2">
    <citation type="submission" date="2020-09" db="EMBL/GenBank/DDBJ databases">
        <authorList>
            <person name="Sun Q."/>
            <person name="Ohkuma M."/>
        </authorList>
    </citation>
    <scope>NUCLEOTIDE SEQUENCE</scope>
    <source>
        <strain evidence="7">JCM 15325</strain>
    </source>
</reference>
<dbReference type="PRINTS" id="PR01011">
    <property type="entry name" value="GLUTPROXDASE"/>
</dbReference>
<dbReference type="EMBL" id="BMOK01000003">
    <property type="protein sequence ID" value="GGL47831.1"/>
    <property type="molecule type" value="Genomic_DNA"/>
</dbReference>
<evidence type="ECO:0000256" key="1">
    <source>
        <dbReference type="ARBA" id="ARBA00006926"/>
    </source>
</evidence>
<dbReference type="PROSITE" id="PS51355">
    <property type="entry name" value="GLUTATHIONE_PEROXID_3"/>
    <property type="match status" value="1"/>
</dbReference>
<evidence type="ECO:0000313" key="7">
    <source>
        <dbReference type="EMBL" id="GGL47831.1"/>
    </source>
</evidence>
<dbReference type="CDD" id="cd00340">
    <property type="entry name" value="GSH_Peroxidase"/>
    <property type="match status" value="1"/>
</dbReference>
<dbReference type="PANTHER" id="PTHR11592:SF78">
    <property type="entry name" value="GLUTATHIONE PEROXIDASE"/>
    <property type="match status" value="1"/>
</dbReference>
<dbReference type="InterPro" id="IPR029759">
    <property type="entry name" value="GPX_AS"/>
</dbReference>
<evidence type="ECO:0000256" key="5">
    <source>
        <dbReference type="RuleBase" id="RU000499"/>
    </source>
</evidence>
<keyword evidence="8" id="KW-1185">Reference proteome</keyword>
<name>A0A917S252_9BACL</name>
<dbReference type="FunFam" id="3.40.30.10:FF:000010">
    <property type="entry name" value="Glutathione peroxidase"/>
    <property type="match status" value="1"/>
</dbReference>
<dbReference type="InterPro" id="IPR000889">
    <property type="entry name" value="Glutathione_peroxidase"/>
</dbReference>
<dbReference type="PIRSF" id="PIRSF000303">
    <property type="entry name" value="Glutathion_perox"/>
    <property type="match status" value="1"/>
</dbReference>
<dbReference type="Proteomes" id="UP000654670">
    <property type="component" value="Unassembled WGS sequence"/>
</dbReference>
<accession>A0A917S252</accession>
<evidence type="ECO:0000256" key="4">
    <source>
        <dbReference type="PIRSR" id="PIRSR000303-1"/>
    </source>
</evidence>
<comment type="similarity">
    <text evidence="1 5">Belongs to the glutathione peroxidase family.</text>
</comment>
<gene>
    <name evidence="7" type="primary">gpo</name>
    <name evidence="7" type="ORF">GCM10007968_09980</name>
</gene>
<feature type="domain" description="Thioredoxin" evidence="6">
    <location>
        <begin position="1"/>
        <end position="156"/>
    </location>
</feature>
<dbReference type="Gene3D" id="3.40.30.10">
    <property type="entry name" value="Glutaredoxin"/>
    <property type="match status" value="1"/>
</dbReference>
<dbReference type="AlphaFoldDB" id="A0A917S252"/>
<reference evidence="7" key="1">
    <citation type="journal article" date="2014" name="Int. J. Syst. Evol. Microbiol.">
        <title>Complete genome sequence of Corynebacterium casei LMG S-19264T (=DSM 44701T), isolated from a smear-ripened cheese.</title>
        <authorList>
            <consortium name="US DOE Joint Genome Institute (JGI-PGF)"/>
            <person name="Walter F."/>
            <person name="Albersmeier A."/>
            <person name="Kalinowski J."/>
            <person name="Ruckert C."/>
        </authorList>
    </citation>
    <scope>NUCLEOTIDE SEQUENCE</scope>
    <source>
        <strain evidence="7">JCM 15325</strain>
    </source>
</reference>
<dbReference type="GO" id="GO:0034599">
    <property type="term" value="P:cellular response to oxidative stress"/>
    <property type="evidence" value="ECO:0007669"/>
    <property type="project" value="TreeGrafter"/>
</dbReference>
<organism evidence="7 8">
    <name type="scientific">Sporolactobacillus putidus</name>
    <dbReference type="NCBI Taxonomy" id="492735"/>
    <lineage>
        <taxon>Bacteria</taxon>
        <taxon>Bacillati</taxon>
        <taxon>Bacillota</taxon>
        <taxon>Bacilli</taxon>
        <taxon>Bacillales</taxon>
        <taxon>Sporolactobacillaceae</taxon>
        <taxon>Sporolactobacillus</taxon>
    </lineage>
</organism>
<dbReference type="PROSITE" id="PS00460">
    <property type="entry name" value="GLUTATHIONE_PEROXID_1"/>
    <property type="match status" value="1"/>
</dbReference>
<evidence type="ECO:0000256" key="3">
    <source>
        <dbReference type="ARBA" id="ARBA00023002"/>
    </source>
</evidence>